<evidence type="ECO:0000256" key="5">
    <source>
        <dbReference type="SAM" id="MobiDB-lite"/>
    </source>
</evidence>
<dbReference type="Pfam" id="PF09811">
    <property type="entry name" value="Yae1_N"/>
    <property type="match status" value="1"/>
</dbReference>
<name>A0A8J5GAV1_ZINOF</name>
<dbReference type="PANTHER" id="PTHR18829">
    <property type="entry name" value="PROTEIN YAE1 HOMOLOG"/>
    <property type="match status" value="1"/>
</dbReference>
<evidence type="ECO:0000256" key="4">
    <source>
        <dbReference type="ARBA" id="ARBA00023242"/>
    </source>
</evidence>
<dbReference type="GO" id="GO:0005737">
    <property type="term" value="C:cytoplasm"/>
    <property type="evidence" value="ECO:0007669"/>
    <property type="project" value="UniProtKB-SubCell"/>
</dbReference>
<gene>
    <name evidence="7" type="ORF">ZIOFF_035244</name>
</gene>
<dbReference type="InterPro" id="IPR019191">
    <property type="entry name" value="Essential_protein_Yae1_N"/>
</dbReference>
<evidence type="ECO:0000313" key="8">
    <source>
        <dbReference type="Proteomes" id="UP000734854"/>
    </source>
</evidence>
<evidence type="ECO:0000256" key="3">
    <source>
        <dbReference type="ARBA" id="ARBA00022490"/>
    </source>
</evidence>
<accession>A0A8J5GAV1</accession>
<comment type="subcellular location">
    <subcellularLocation>
        <location evidence="2">Cytoplasm</location>
    </subcellularLocation>
    <subcellularLocation>
        <location evidence="1">Nucleus</location>
    </subcellularLocation>
</comment>
<sequence>MVPEGPMAEEHLATSIGELTLEKVVVSSIGFEENVQIEHASDDCWFDDEPPVETSDAELIREQKWRHDHFYTVSLLTLFCSILLDELLLNYLEILSSNANKSLTKTYMGYRDGISAGKEASAQEGFNVGFKQSAHDGYKWGNVRGIASAFASLPDDSKKKLLKKFDDKENFHSLYESVQAISTDNALKIYYVHLLQNDKQFKEQLKGNPQESASASAAAGKESNSNELNFLLEVLTSLVHESSRIKSSIVEKSGFDNK</sequence>
<evidence type="ECO:0000256" key="1">
    <source>
        <dbReference type="ARBA" id="ARBA00004123"/>
    </source>
</evidence>
<dbReference type="PANTHER" id="PTHR18829:SF0">
    <property type="entry name" value="PROTEIN YAE1 HOMOLOG"/>
    <property type="match status" value="1"/>
</dbReference>
<organism evidence="7 8">
    <name type="scientific">Zingiber officinale</name>
    <name type="common">Ginger</name>
    <name type="synonym">Amomum zingiber</name>
    <dbReference type="NCBI Taxonomy" id="94328"/>
    <lineage>
        <taxon>Eukaryota</taxon>
        <taxon>Viridiplantae</taxon>
        <taxon>Streptophyta</taxon>
        <taxon>Embryophyta</taxon>
        <taxon>Tracheophyta</taxon>
        <taxon>Spermatophyta</taxon>
        <taxon>Magnoliopsida</taxon>
        <taxon>Liliopsida</taxon>
        <taxon>Zingiberales</taxon>
        <taxon>Zingiberaceae</taxon>
        <taxon>Zingiber</taxon>
    </lineage>
</organism>
<feature type="domain" description="Essential protein Yae1 N-terminal" evidence="6">
    <location>
        <begin position="109"/>
        <end position="147"/>
    </location>
</feature>
<dbReference type="AlphaFoldDB" id="A0A8J5GAV1"/>
<feature type="region of interest" description="Disordered" evidence="5">
    <location>
        <begin position="204"/>
        <end position="223"/>
    </location>
</feature>
<keyword evidence="3" id="KW-0963">Cytoplasm</keyword>
<evidence type="ECO:0000256" key="2">
    <source>
        <dbReference type="ARBA" id="ARBA00004496"/>
    </source>
</evidence>
<evidence type="ECO:0000313" key="7">
    <source>
        <dbReference type="EMBL" id="KAG6502955.1"/>
    </source>
</evidence>
<dbReference type="Proteomes" id="UP000734854">
    <property type="component" value="Unassembled WGS sequence"/>
</dbReference>
<comment type="caution">
    <text evidence="7">The sequence shown here is derived from an EMBL/GenBank/DDBJ whole genome shotgun (WGS) entry which is preliminary data.</text>
</comment>
<keyword evidence="4" id="KW-0539">Nucleus</keyword>
<protein>
    <recommendedName>
        <fullName evidence="6">Essential protein Yae1 N-terminal domain-containing protein</fullName>
    </recommendedName>
</protein>
<dbReference type="EMBL" id="JACMSC010000010">
    <property type="protein sequence ID" value="KAG6502955.1"/>
    <property type="molecule type" value="Genomic_DNA"/>
</dbReference>
<dbReference type="InterPro" id="IPR038881">
    <property type="entry name" value="Yae1-like"/>
</dbReference>
<proteinExistence type="predicted"/>
<reference evidence="7 8" key="1">
    <citation type="submission" date="2020-08" db="EMBL/GenBank/DDBJ databases">
        <title>Plant Genome Project.</title>
        <authorList>
            <person name="Zhang R.-G."/>
        </authorList>
    </citation>
    <scope>NUCLEOTIDE SEQUENCE [LARGE SCALE GENOMIC DNA]</scope>
    <source>
        <tissue evidence="7">Rhizome</tissue>
    </source>
</reference>
<keyword evidence="8" id="KW-1185">Reference proteome</keyword>
<dbReference type="GO" id="GO:0005634">
    <property type="term" value="C:nucleus"/>
    <property type="evidence" value="ECO:0007669"/>
    <property type="project" value="UniProtKB-SubCell"/>
</dbReference>
<evidence type="ECO:0000259" key="6">
    <source>
        <dbReference type="Pfam" id="PF09811"/>
    </source>
</evidence>